<comment type="caution">
    <text evidence="1">The sequence shown here is derived from an EMBL/GenBank/DDBJ whole genome shotgun (WGS) entry which is preliminary data.</text>
</comment>
<accession>A0A9D0ZPM2</accession>
<dbReference type="Proteomes" id="UP000824260">
    <property type="component" value="Unassembled WGS sequence"/>
</dbReference>
<dbReference type="InterPro" id="IPR017850">
    <property type="entry name" value="Alkaline_phosphatase_core_sf"/>
</dbReference>
<organism evidence="1 2">
    <name type="scientific">Candidatus Pullichristensenella stercorigallinarum</name>
    <dbReference type="NCBI Taxonomy" id="2840909"/>
    <lineage>
        <taxon>Bacteria</taxon>
        <taxon>Bacillati</taxon>
        <taxon>Bacillota</taxon>
        <taxon>Clostridia</taxon>
        <taxon>Candidatus Pullichristensenella</taxon>
    </lineage>
</organism>
<dbReference type="EMBL" id="DVFZ01000095">
    <property type="protein sequence ID" value="HIQ83326.1"/>
    <property type="molecule type" value="Genomic_DNA"/>
</dbReference>
<dbReference type="CDD" id="cd16018">
    <property type="entry name" value="Enpp"/>
    <property type="match status" value="1"/>
</dbReference>
<reference evidence="1" key="1">
    <citation type="submission" date="2020-10" db="EMBL/GenBank/DDBJ databases">
        <authorList>
            <person name="Gilroy R."/>
        </authorList>
    </citation>
    <scope>NUCLEOTIDE SEQUENCE</scope>
    <source>
        <strain evidence="1">ChiSjej6B24-2974</strain>
    </source>
</reference>
<dbReference type="AlphaFoldDB" id="A0A9D0ZPM2"/>
<sequence length="427" mass="47245">MEQSRALVLSIDAMTGEDLRAAAALPNFSRLLERCALATGVRSVFPSLTYPCHVAMATGCWPMHTHIYNNERFLPQTRKRPWYFYTDEIARPTIFAAARKAGVSTGCVMWPCMGRGPIDTLVPEIWGETPDSPFLEPFCRAGSADFIREIWPKAGEIPQGFRQPMFDRFVTAIAGEVIRRRAPRLLYVHICQVDNAKHYHGLHSPEVATALENTDRLLGQLLKALQEERLLAQTNIVLCSDHGQLPVTRISWPNRFLRERGLLVPTADGVSAWRMQAHSACLSAFVYTAAGQDGDAAVRLFSAPDVMRGLGISEVVPRAQAVERFHLDGDFAAVLLGGDGVYFCDGMDEGPWLAPAAQSGVRYMANHGHDPARGEKPFFLVHGPQARNGARLQGVRLIDEPLTVAAMMGFAMPWADGRVLEEMILPR</sequence>
<reference evidence="1" key="2">
    <citation type="journal article" date="2021" name="PeerJ">
        <title>Extensive microbial diversity within the chicken gut microbiome revealed by metagenomics and culture.</title>
        <authorList>
            <person name="Gilroy R."/>
            <person name="Ravi A."/>
            <person name="Getino M."/>
            <person name="Pursley I."/>
            <person name="Horton D.L."/>
            <person name="Alikhan N.F."/>
            <person name="Baker D."/>
            <person name="Gharbi K."/>
            <person name="Hall N."/>
            <person name="Watson M."/>
            <person name="Adriaenssens E.M."/>
            <person name="Foster-Nyarko E."/>
            <person name="Jarju S."/>
            <person name="Secka A."/>
            <person name="Antonio M."/>
            <person name="Oren A."/>
            <person name="Chaudhuri R.R."/>
            <person name="La Ragione R."/>
            <person name="Hildebrand F."/>
            <person name="Pallen M.J."/>
        </authorList>
    </citation>
    <scope>NUCLEOTIDE SEQUENCE</scope>
    <source>
        <strain evidence="1">ChiSjej6B24-2974</strain>
    </source>
</reference>
<dbReference type="PANTHER" id="PTHR10151:SF120">
    <property type="entry name" value="BIS(5'-ADENOSYL)-TRIPHOSPHATASE"/>
    <property type="match status" value="1"/>
</dbReference>
<dbReference type="Gene3D" id="3.40.720.10">
    <property type="entry name" value="Alkaline Phosphatase, subunit A"/>
    <property type="match status" value="1"/>
</dbReference>
<gene>
    <name evidence="1" type="ORF">IAA52_09540</name>
</gene>
<evidence type="ECO:0000313" key="1">
    <source>
        <dbReference type="EMBL" id="HIQ83326.1"/>
    </source>
</evidence>
<proteinExistence type="predicted"/>
<evidence type="ECO:0000313" key="2">
    <source>
        <dbReference type="Proteomes" id="UP000824260"/>
    </source>
</evidence>
<dbReference type="PANTHER" id="PTHR10151">
    <property type="entry name" value="ECTONUCLEOTIDE PYROPHOSPHATASE/PHOSPHODIESTERASE"/>
    <property type="match status" value="1"/>
</dbReference>
<protein>
    <submittedName>
        <fullName evidence="1">Alkaline phosphatase family protein</fullName>
    </submittedName>
</protein>
<dbReference type="Pfam" id="PF01663">
    <property type="entry name" value="Phosphodiest"/>
    <property type="match status" value="1"/>
</dbReference>
<dbReference type="InterPro" id="IPR002591">
    <property type="entry name" value="Phosphodiest/P_Trfase"/>
</dbReference>
<dbReference type="GO" id="GO:0016787">
    <property type="term" value="F:hydrolase activity"/>
    <property type="evidence" value="ECO:0007669"/>
    <property type="project" value="UniProtKB-ARBA"/>
</dbReference>
<name>A0A9D0ZPM2_9FIRM</name>
<dbReference type="SUPFAM" id="SSF53649">
    <property type="entry name" value="Alkaline phosphatase-like"/>
    <property type="match status" value="1"/>
</dbReference>